<dbReference type="Proteomes" id="UP001446337">
    <property type="component" value="Chromosome"/>
</dbReference>
<reference evidence="6 8" key="1">
    <citation type="submission" date="2020-05" db="EMBL/GenBank/DDBJ databases">
        <title>FDA dAtabase for Regulatory Grade micrObial Sequences (FDA-ARGOS): Supporting development and validation of Infectious Disease Dx tests.</title>
        <authorList>
            <person name="Sproer C."/>
            <person name="Gronow S."/>
            <person name="Severitt S."/>
            <person name="Schroder I."/>
            <person name="Tallon L."/>
            <person name="Sadzewicz L."/>
            <person name="Zhao X."/>
            <person name="Vavikolanu K."/>
            <person name="Mehta A."/>
            <person name="Aluvathingal J."/>
            <person name="Nadendla S."/>
            <person name="Myers T."/>
            <person name="Yan Y."/>
            <person name="Sichtig H."/>
        </authorList>
    </citation>
    <scope>NUCLEOTIDE SEQUENCE [LARGE SCALE GENOMIC DNA]</scope>
    <source>
        <strain evidence="6 8">FDAARGOS_787</strain>
    </source>
</reference>
<dbReference type="SUPFAM" id="SSF46785">
    <property type="entry name" value="Winged helix' DNA-binding domain"/>
    <property type="match status" value="1"/>
</dbReference>
<protein>
    <submittedName>
        <fullName evidence="6">LysR family transcriptional regulator</fullName>
    </submittedName>
</protein>
<dbReference type="EMBL" id="CP154792">
    <property type="protein sequence ID" value="XAN19696.1"/>
    <property type="molecule type" value="Genomic_DNA"/>
</dbReference>
<keyword evidence="3" id="KW-0238">DNA-binding</keyword>
<dbReference type="Pfam" id="PF00126">
    <property type="entry name" value="HTH_1"/>
    <property type="match status" value="1"/>
</dbReference>
<evidence type="ECO:0000256" key="4">
    <source>
        <dbReference type="ARBA" id="ARBA00023163"/>
    </source>
</evidence>
<evidence type="ECO:0000313" key="9">
    <source>
        <dbReference type="Proteomes" id="UP001446337"/>
    </source>
</evidence>
<dbReference type="GO" id="GO:0003700">
    <property type="term" value="F:DNA-binding transcription factor activity"/>
    <property type="evidence" value="ECO:0007669"/>
    <property type="project" value="InterPro"/>
</dbReference>
<dbReference type="Gene3D" id="1.10.10.10">
    <property type="entry name" value="Winged helix-like DNA-binding domain superfamily/Winged helix DNA-binding domain"/>
    <property type="match status" value="1"/>
</dbReference>
<dbReference type="EMBL" id="CP054569">
    <property type="protein sequence ID" value="QKQ46225.1"/>
    <property type="molecule type" value="Genomic_DNA"/>
</dbReference>
<dbReference type="InterPro" id="IPR005119">
    <property type="entry name" value="LysR_subst-bd"/>
</dbReference>
<evidence type="ECO:0000259" key="5">
    <source>
        <dbReference type="PROSITE" id="PS50931"/>
    </source>
</evidence>
<dbReference type="PANTHER" id="PTHR30126">
    <property type="entry name" value="HTH-TYPE TRANSCRIPTIONAL REGULATOR"/>
    <property type="match status" value="1"/>
</dbReference>
<accession>A0A427WS05</accession>
<evidence type="ECO:0000256" key="3">
    <source>
        <dbReference type="ARBA" id="ARBA00023125"/>
    </source>
</evidence>
<evidence type="ECO:0000313" key="7">
    <source>
        <dbReference type="EMBL" id="XAN19696.1"/>
    </source>
</evidence>
<dbReference type="GO" id="GO:0000976">
    <property type="term" value="F:transcription cis-regulatory region binding"/>
    <property type="evidence" value="ECO:0007669"/>
    <property type="project" value="TreeGrafter"/>
</dbReference>
<organism evidence="6 8">
    <name type="scientific">Achromobacter denitrificans</name>
    <name type="common">Alcaligenes denitrificans</name>
    <dbReference type="NCBI Taxonomy" id="32002"/>
    <lineage>
        <taxon>Bacteria</taxon>
        <taxon>Pseudomonadati</taxon>
        <taxon>Pseudomonadota</taxon>
        <taxon>Betaproteobacteria</taxon>
        <taxon>Burkholderiales</taxon>
        <taxon>Alcaligenaceae</taxon>
        <taxon>Achromobacter</taxon>
    </lineage>
</organism>
<comment type="similarity">
    <text evidence="1">Belongs to the LysR transcriptional regulatory family.</text>
</comment>
<dbReference type="InterPro" id="IPR036388">
    <property type="entry name" value="WH-like_DNA-bd_sf"/>
</dbReference>
<keyword evidence="2" id="KW-0805">Transcription regulation</keyword>
<dbReference type="PANTHER" id="PTHR30126:SF77">
    <property type="entry name" value="TRANSCRIPTIONAL REGULATORY PROTEIN"/>
    <property type="match status" value="1"/>
</dbReference>
<dbReference type="CDD" id="cd05466">
    <property type="entry name" value="PBP2_LTTR_substrate"/>
    <property type="match status" value="1"/>
</dbReference>
<dbReference type="SUPFAM" id="SSF53850">
    <property type="entry name" value="Periplasmic binding protein-like II"/>
    <property type="match status" value="1"/>
</dbReference>
<dbReference type="InterPro" id="IPR000847">
    <property type="entry name" value="LysR_HTH_N"/>
</dbReference>
<dbReference type="Proteomes" id="UP000509782">
    <property type="component" value="Chromosome"/>
</dbReference>
<dbReference type="STRING" id="32002.BVK87_07005"/>
<name>A0A427WS05_ACHDE</name>
<evidence type="ECO:0000256" key="2">
    <source>
        <dbReference type="ARBA" id="ARBA00023015"/>
    </source>
</evidence>
<dbReference type="PROSITE" id="PS50931">
    <property type="entry name" value="HTH_LYSR"/>
    <property type="match status" value="1"/>
</dbReference>
<feature type="domain" description="HTH lysR-type" evidence="5">
    <location>
        <begin position="3"/>
        <end position="60"/>
    </location>
</feature>
<evidence type="ECO:0000256" key="1">
    <source>
        <dbReference type="ARBA" id="ARBA00009437"/>
    </source>
</evidence>
<dbReference type="InterPro" id="IPR036390">
    <property type="entry name" value="WH_DNA-bd_sf"/>
</dbReference>
<dbReference type="Gene3D" id="3.40.190.10">
    <property type="entry name" value="Periplasmic binding protein-like II"/>
    <property type="match status" value="2"/>
</dbReference>
<sequence>MKPTIKQLEALYWAGKLGSFQAAAAHLHTSQSAIAKRIAELREIFQVRLIDPAYRHAKLTDHGQRLLAAAEEVLHANERLMERMGYPFGFTGVLRLGVSELVAVTWLPRLIQEVKLQHPQAVIELEVGAGGSILDLLKAGKIDLALVPGHTWGEQFESEELAEVEFQWMASPRLGCPNRILTNAEFSSYPMLVHSRHGIGTQLFAQWLRRNGISNHRVFTANSMTVMVQLTVGGLGLSSLPTEYVRQFIEDGKLVRVRTSARLPRVKYFAVYRNRAEYPFLETLIPLAKSLCDFSLTGATFS</sequence>
<keyword evidence="4" id="KW-0804">Transcription</keyword>
<proteinExistence type="inferred from homology"/>
<dbReference type="RefSeq" id="WP_062681448.1">
    <property type="nucleotide sequence ID" value="NZ_CADIJN010000003.1"/>
</dbReference>
<dbReference type="Pfam" id="PF03466">
    <property type="entry name" value="LysR_substrate"/>
    <property type="match status" value="1"/>
</dbReference>
<evidence type="ECO:0000313" key="6">
    <source>
        <dbReference type="EMBL" id="QKQ46225.1"/>
    </source>
</evidence>
<dbReference type="AlphaFoldDB" id="A0A427WS05"/>
<evidence type="ECO:0000313" key="8">
    <source>
        <dbReference type="Proteomes" id="UP000509782"/>
    </source>
</evidence>
<dbReference type="GeneID" id="92845095"/>
<reference evidence="7 9" key="2">
    <citation type="submission" date="2024-05" db="EMBL/GenBank/DDBJ databases">
        <title>Achromobacter denitrificans. BP1, complete genome.</title>
        <authorList>
            <person name="Zhang B."/>
        </authorList>
    </citation>
    <scope>NUCLEOTIDE SEQUENCE [LARGE SCALE GENOMIC DNA]</scope>
    <source>
        <strain evidence="7 9">BP1</strain>
    </source>
</reference>
<dbReference type="OrthoDB" id="8651113at2"/>
<keyword evidence="9" id="KW-1185">Reference proteome</keyword>
<gene>
    <name evidence="7" type="ORF">AAIK43_17025</name>
    <name evidence="6" type="ORF">FOC81_05790</name>
</gene>